<feature type="binding site" description="axial binding residue" evidence="10">
    <location>
        <position position="407"/>
    </location>
    <ligand>
        <name>heme</name>
        <dbReference type="ChEBI" id="CHEBI:30413"/>
    </ligand>
    <ligandPart>
        <name>Fe</name>
        <dbReference type="ChEBI" id="CHEBI:18248"/>
    </ligandPart>
</feature>
<keyword evidence="4 10" id="KW-0349">Heme</keyword>
<dbReference type="PROSITE" id="PS00086">
    <property type="entry name" value="CYTOCHROME_P450"/>
    <property type="match status" value="1"/>
</dbReference>
<dbReference type="FunFam" id="1.10.630.10:FF:000126">
    <property type="entry name" value="Predicted protein"/>
    <property type="match status" value="1"/>
</dbReference>
<accession>A0A103XSY5</accession>
<dbReference type="Proteomes" id="UP000243975">
    <property type="component" value="Unassembled WGS sequence"/>
</dbReference>
<feature type="signal peptide" evidence="12">
    <location>
        <begin position="1"/>
        <end position="20"/>
    </location>
</feature>
<keyword evidence="5 10" id="KW-0479">Metal-binding</keyword>
<evidence type="ECO:0000313" key="13">
    <source>
        <dbReference type="EMBL" id="KVH96284.1"/>
    </source>
</evidence>
<dbReference type="PRINTS" id="PR00463">
    <property type="entry name" value="EP450I"/>
</dbReference>
<evidence type="ECO:0000256" key="12">
    <source>
        <dbReference type="SAM" id="SignalP"/>
    </source>
</evidence>
<dbReference type="GO" id="GO:0016020">
    <property type="term" value="C:membrane"/>
    <property type="evidence" value="ECO:0007669"/>
    <property type="project" value="UniProtKB-SubCell"/>
</dbReference>
<evidence type="ECO:0000256" key="9">
    <source>
        <dbReference type="ARBA" id="ARBA00023136"/>
    </source>
</evidence>
<evidence type="ECO:0000256" key="2">
    <source>
        <dbReference type="ARBA" id="ARBA00004370"/>
    </source>
</evidence>
<evidence type="ECO:0000256" key="1">
    <source>
        <dbReference type="ARBA" id="ARBA00001971"/>
    </source>
</evidence>
<dbReference type="AlphaFoldDB" id="A0A103XSY5"/>
<evidence type="ECO:0000256" key="4">
    <source>
        <dbReference type="ARBA" id="ARBA00022617"/>
    </source>
</evidence>
<evidence type="ECO:0000256" key="8">
    <source>
        <dbReference type="ARBA" id="ARBA00023033"/>
    </source>
</evidence>
<dbReference type="Pfam" id="PF00067">
    <property type="entry name" value="p450"/>
    <property type="match status" value="2"/>
</dbReference>
<gene>
    <name evidence="13" type="ORF">Ccrd_001642</name>
</gene>
<dbReference type="InterPro" id="IPR001128">
    <property type="entry name" value="Cyt_P450"/>
</dbReference>
<keyword evidence="12" id="KW-0732">Signal</keyword>
<evidence type="ECO:0000256" key="11">
    <source>
        <dbReference type="RuleBase" id="RU000461"/>
    </source>
</evidence>
<keyword evidence="8 11" id="KW-0503">Monooxygenase</keyword>
<comment type="subcellular location">
    <subcellularLocation>
        <location evidence="2">Membrane</location>
    </subcellularLocation>
</comment>
<dbReference type="GO" id="GO:0020037">
    <property type="term" value="F:heme binding"/>
    <property type="evidence" value="ECO:0007669"/>
    <property type="project" value="InterPro"/>
</dbReference>
<proteinExistence type="inferred from homology"/>
<dbReference type="SUPFAM" id="SSF48264">
    <property type="entry name" value="Cytochrome P450"/>
    <property type="match status" value="1"/>
</dbReference>
<evidence type="ECO:0000256" key="10">
    <source>
        <dbReference type="PIRSR" id="PIRSR602401-1"/>
    </source>
</evidence>
<dbReference type="STRING" id="59895.A0A103XSY5"/>
<feature type="chain" id="PRO_5007119074" evidence="12">
    <location>
        <begin position="21"/>
        <end position="467"/>
    </location>
</feature>
<protein>
    <submittedName>
        <fullName evidence="13">Cytochrome P450</fullName>
    </submittedName>
</protein>
<sequence length="467" mass="52402">MLSLLFLLAGFLFWWQYSTHIHGSKLPPGPMPLPIIGNLHLLGKQPSHRALYKLSQRYGSIMSMRLGSVNAVVISSPEAAKLFLGTHDAVFASRPKLQASKYLYHGKGMVLTEYGPHWQNVRKFCLIELLSAVKVNRFAGMRREEIGLMVGKIRAASKAHEVVDLGEVAGGLIEGMTCRMLFGKKNDERFGLTRKLKSLSEEIDEMLESLITEKEECSVATLQRCDQTNFIDTLLSLKNEYSNTHDNLSASIDRLTMKAVLLDMLAGGIDTSKTAIEWILSELIKHPRVMKELQQEIKTVVGDKHMVEEIDLAKLSYLHMVIKEGLRLYPIAPLLVPHESIEDVVINGYEIPKKTLVLVNAWAIGRDPKVWSENSSEFFPERFGDREIDFRGPEFQLMAFNTGRRGCPGMNLGLINIGLAVSNLVHCFDWILPNGMSPNDLDMNEKSGLNMPKIEPLLAIPTYRMGA</sequence>
<dbReference type="Gene3D" id="1.10.630.10">
    <property type="entry name" value="Cytochrome P450"/>
    <property type="match status" value="1"/>
</dbReference>
<dbReference type="PRINTS" id="PR00385">
    <property type="entry name" value="P450"/>
</dbReference>
<dbReference type="CDD" id="cd11072">
    <property type="entry name" value="CYP71-like"/>
    <property type="match status" value="1"/>
</dbReference>
<evidence type="ECO:0000256" key="6">
    <source>
        <dbReference type="ARBA" id="ARBA00023002"/>
    </source>
</evidence>
<dbReference type="PANTHER" id="PTHR47943">
    <property type="entry name" value="CYTOCHROME P450 93A3-LIKE"/>
    <property type="match status" value="1"/>
</dbReference>
<evidence type="ECO:0000313" key="14">
    <source>
        <dbReference type="Proteomes" id="UP000243975"/>
    </source>
</evidence>
<keyword evidence="7 10" id="KW-0408">Iron</keyword>
<dbReference type="EMBL" id="LEKV01004338">
    <property type="protein sequence ID" value="KVH96284.1"/>
    <property type="molecule type" value="Genomic_DNA"/>
</dbReference>
<comment type="cofactor">
    <cofactor evidence="1 10">
        <name>heme</name>
        <dbReference type="ChEBI" id="CHEBI:30413"/>
    </cofactor>
</comment>
<organism evidence="13 14">
    <name type="scientific">Cynara cardunculus var. scolymus</name>
    <name type="common">Globe artichoke</name>
    <name type="synonym">Cynara scolymus</name>
    <dbReference type="NCBI Taxonomy" id="59895"/>
    <lineage>
        <taxon>Eukaryota</taxon>
        <taxon>Viridiplantae</taxon>
        <taxon>Streptophyta</taxon>
        <taxon>Embryophyta</taxon>
        <taxon>Tracheophyta</taxon>
        <taxon>Spermatophyta</taxon>
        <taxon>Magnoliopsida</taxon>
        <taxon>eudicotyledons</taxon>
        <taxon>Gunneridae</taxon>
        <taxon>Pentapetalae</taxon>
        <taxon>asterids</taxon>
        <taxon>campanulids</taxon>
        <taxon>Asterales</taxon>
        <taxon>Asteraceae</taxon>
        <taxon>Carduoideae</taxon>
        <taxon>Cardueae</taxon>
        <taxon>Carduinae</taxon>
        <taxon>Cynara</taxon>
    </lineage>
</organism>
<evidence type="ECO:0000256" key="7">
    <source>
        <dbReference type="ARBA" id="ARBA00023004"/>
    </source>
</evidence>
<keyword evidence="6 11" id="KW-0560">Oxidoreductase</keyword>
<dbReference type="OMA" id="DCNIDLH"/>
<dbReference type="InterPro" id="IPR002401">
    <property type="entry name" value="Cyt_P450_E_grp-I"/>
</dbReference>
<dbReference type="PANTHER" id="PTHR47943:SF2">
    <property type="entry name" value="CYTOCHROME P450"/>
    <property type="match status" value="1"/>
</dbReference>
<evidence type="ECO:0000256" key="3">
    <source>
        <dbReference type="ARBA" id="ARBA00010617"/>
    </source>
</evidence>
<comment type="similarity">
    <text evidence="3 11">Belongs to the cytochrome P450 family.</text>
</comment>
<keyword evidence="9" id="KW-0472">Membrane</keyword>
<dbReference type="InterPro" id="IPR036396">
    <property type="entry name" value="Cyt_P450_sf"/>
</dbReference>
<evidence type="ECO:0000256" key="5">
    <source>
        <dbReference type="ARBA" id="ARBA00022723"/>
    </source>
</evidence>
<dbReference type="GO" id="GO:0004497">
    <property type="term" value="F:monooxygenase activity"/>
    <property type="evidence" value="ECO:0007669"/>
    <property type="project" value="UniProtKB-KW"/>
</dbReference>
<dbReference type="Gramene" id="KVH96284">
    <property type="protein sequence ID" value="KVH96284"/>
    <property type="gene ID" value="Ccrd_001642"/>
</dbReference>
<dbReference type="GO" id="GO:0005506">
    <property type="term" value="F:iron ion binding"/>
    <property type="evidence" value="ECO:0007669"/>
    <property type="project" value="InterPro"/>
</dbReference>
<dbReference type="GO" id="GO:0016705">
    <property type="term" value="F:oxidoreductase activity, acting on paired donors, with incorporation or reduction of molecular oxygen"/>
    <property type="evidence" value="ECO:0007669"/>
    <property type="project" value="InterPro"/>
</dbReference>
<reference evidence="13 14" key="1">
    <citation type="journal article" date="2016" name="Sci. Rep.">
        <title>The genome sequence of the outbreeding globe artichoke constructed de novo incorporating a phase-aware low-pass sequencing strategy of F1 progeny.</title>
        <authorList>
            <person name="Scaglione D."/>
            <person name="Reyes-Chin-Wo S."/>
            <person name="Acquadro A."/>
            <person name="Froenicke L."/>
            <person name="Portis E."/>
            <person name="Beitel C."/>
            <person name="Tirone M."/>
            <person name="Mauro R."/>
            <person name="Lo Monaco A."/>
            <person name="Mauromicale G."/>
            <person name="Faccioli P."/>
            <person name="Cattivelli L."/>
            <person name="Rieseberg L."/>
            <person name="Michelmore R."/>
            <person name="Lanteri S."/>
        </authorList>
    </citation>
    <scope>NUCLEOTIDE SEQUENCE [LARGE SCALE GENOMIC DNA]</scope>
    <source>
        <strain evidence="13">2C</strain>
    </source>
</reference>
<keyword evidence="14" id="KW-1185">Reference proteome</keyword>
<dbReference type="InterPro" id="IPR017972">
    <property type="entry name" value="Cyt_P450_CS"/>
</dbReference>
<name>A0A103XSY5_CYNCS</name>
<comment type="caution">
    <text evidence="13">The sequence shown here is derived from an EMBL/GenBank/DDBJ whole genome shotgun (WGS) entry which is preliminary data.</text>
</comment>